<dbReference type="InterPro" id="IPR003708">
    <property type="entry name" value="SecB"/>
</dbReference>
<sequence>MADQDPNNANNGSGPEGAPQIAVLTQYIKDLSVECPNSPAVFQWQAQPQVDIQFNINVNNVSDEVHEVILKVNVAARSDNGAHFLIDLSYAGLLGLRNIPEDAIGPFLLIEAPRMLFPFVRQIVAEAVGNTGFPPLLLEPIDFNAAYIQQLNTLQGSEGGEPADGAGEAPAEGSDQTNS</sequence>
<dbReference type="SUPFAM" id="SSF54611">
    <property type="entry name" value="SecB-like"/>
    <property type="match status" value="1"/>
</dbReference>
<dbReference type="NCBIfam" id="NF004392">
    <property type="entry name" value="PRK05751.1-3"/>
    <property type="match status" value="1"/>
</dbReference>
<dbReference type="Pfam" id="PF02556">
    <property type="entry name" value="SecB"/>
    <property type="match status" value="1"/>
</dbReference>
<dbReference type="NCBIfam" id="TIGR00809">
    <property type="entry name" value="secB"/>
    <property type="match status" value="1"/>
</dbReference>
<dbReference type="RefSeq" id="WP_249846796.1">
    <property type="nucleotide sequence ID" value="NZ_JAMGBD010000001.1"/>
</dbReference>
<keyword evidence="2 6" id="KW-0813">Transport</keyword>
<dbReference type="InterPro" id="IPR035958">
    <property type="entry name" value="SecB-like_sf"/>
</dbReference>
<dbReference type="Proteomes" id="UP001165363">
    <property type="component" value="Unassembled WGS sequence"/>
</dbReference>
<organism evidence="8 9">
    <name type="scientific">Sphingomonas alba</name>
    <dbReference type="NCBI Taxonomy" id="2908208"/>
    <lineage>
        <taxon>Bacteria</taxon>
        <taxon>Pseudomonadati</taxon>
        <taxon>Pseudomonadota</taxon>
        <taxon>Alphaproteobacteria</taxon>
        <taxon>Sphingomonadales</taxon>
        <taxon>Sphingomonadaceae</taxon>
        <taxon>Sphingomonas</taxon>
    </lineage>
</organism>
<proteinExistence type="inferred from homology"/>
<evidence type="ECO:0000256" key="5">
    <source>
        <dbReference type="ARBA" id="ARBA00023186"/>
    </source>
</evidence>
<name>A0ABT0RK50_9SPHN</name>
<comment type="function">
    <text evidence="6">One of the proteins required for the normal export of preproteins out of the cell cytoplasm. It is a molecular chaperone that binds to a subset of precursor proteins, maintaining them in a translocation-competent state. It also specifically binds to its receptor SecA.</text>
</comment>
<feature type="region of interest" description="Disordered" evidence="7">
    <location>
        <begin position="155"/>
        <end position="179"/>
    </location>
</feature>
<feature type="compositionally biased region" description="Low complexity" evidence="7">
    <location>
        <begin position="163"/>
        <end position="179"/>
    </location>
</feature>
<dbReference type="PANTHER" id="PTHR36918">
    <property type="match status" value="1"/>
</dbReference>
<evidence type="ECO:0000313" key="8">
    <source>
        <dbReference type="EMBL" id="MCL6682852.1"/>
    </source>
</evidence>
<comment type="subunit">
    <text evidence="6">Homotetramer, a dimer of dimers. One homotetramer interacts with 1 SecA dimer.</text>
</comment>
<keyword evidence="4 6" id="KW-0811">Translocation</keyword>
<dbReference type="EMBL" id="JAMGBD010000001">
    <property type="protein sequence ID" value="MCL6682852.1"/>
    <property type="molecule type" value="Genomic_DNA"/>
</dbReference>
<accession>A0ABT0RK50</accession>
<evidence type="ECO:0000256" key="1">
    <source>
        <dbReference type="ARBA" id="ARBA00009990"/>
    </source>
</evidence>
<evidence type="ECO:0000313" key="9">
    <source>
        <dbReference type="Proteomes" id="UP001165363"/>
    </source>
</evidence>
<keyword evidence="5 6" id="KW-0143">Chaperone</keyword>
<dbReference type="PRINTS" id="PR01594">
    <property type="entry name" value="SECBCHAPRONE"/>
</dbReference>
<protein>
    <recommendedName>
        <fullName evidence="6">Protein-export protein SecB</fullName>
    </recommendedName>
</protein>
<keyword evidence="9" id="KW-1185">Reference proteome</keyword>
<comment type="caution">
    <text evidence="8">The sequence shown here is derived from an EMBL/GenBank/DDBJ whole genome shotgun (WGS) entry which is preliminary data.</text>
</comment>
<comment type="subcellular location">
    <subcellularLocation>
        <location evidence="6">Cytoplasm</location>
    </subcellularLocation>
</comment>
<gene>
    <name evidence="6 8" type="primary">secB</name>
    <name evidence="8" type="ORF">LZ536_02915</name>
</gene>
<keyword evidence="3 6" id="KW-0653">Protein transport</keyword>
<evidence type="ECO:0000256" key="2">
    <source>
        <dbReference type="ARBA" id="ARBA00022448"/>
    </source>
</evidence>
<evidence type="ECO:0000256" key="3">
    <source>
        <dbReference type="ARBA" id="ARBA00022927"/>
    </source>
</evidence>
<keyword evidence="6" id="KW-0963">Cytoplasm</keyword>
<dbReference type="HAMAP" id="MF_00821">
    <property type="entry name" value="SecB"/>
    <property type="match status" value="1"/>
</dbReference>
<evidence type="ECO:0000256" key="7">
    <source>
        <dbReference type="SAM" id="MobiDB-lite"/>
    </source>
</evidence>
<reference evidence="8" key="1">
    <citation type="submission" date="2022-05" db="EMBL/GenBank/DDBJ databases">
        <authorList>
            <person name="Jo J.-H."/>
            <person name="Im W.-T."/>
        </authorList>
    </citation>
    <scope>NUCLEOTIDE SEQUENCE</scope>
    <source>
        <strain evidence="8">SE158</strain>
    </source>
</reference>
<evidence type="ECO:0000256" key="6">
    <source>
        <dbReference type="HAMAP-Rule" id="MF_00821"/>
    </source>
</evidence>
<dbReference type="PANTHER" id="PTHR36918:SF1">
    <property type="entry name" value="PROTEIN-EXPORT PROTEIN SECB"/>
    <property type="match status" value="1"/>
</dbReference>
<dbReference type="Gene3D" id="3.10.420.10">
    <property type="entry name" value="SecB-like"/>
    <property type="match status" value="1"/>
</dbReference>
<comment type="similarity">
    <text evidence="1 6">Belongs to the SecB family.</text>
</comment>
<evidence type="ECO:0000256" key="4">
    <source>
        <dbReference type="ARBA" id="ARBA00023010"/>
    </source>
</evidence>